<dbReference type="Proteomes" id="UP000290288">
    <property type="component" value="Unassembled WGS sequence"/>
</dbReference>
<evidence type="ECO:0000313" key="1">
    <source>
        <dbReference type="EMBL" id="RXW13517.1"/>
    </source>
</evidence>
<comment type="caution">
    <text evidence="1">The sequence shown here is derived from an EMBL/GenBank/DDBJ whole genome shotgun (WGS) entry which is preliminary data.</text>
</comment>
<gene>
    <name evidence="1" type="ORF">EST38_g12336</name>
</gene>
<dbReference type="AlphaFoldDB" id="A0A4Q2D2M3"/>
<dbReference type="OrthoDB" id="2963168at2759"/>
<dbReference type="STRING" id="2316362.A0A4Q2D2M3"/>
<reference evidence="1 2" key="1">
    <citation type="submission" date="2019-01" db="EMBL/GenBank/DDBJ databases">
        <title>Draft genome sequence of Psathyrella aberdarensis IHI B618.</title>
        <authorList>
            <person name="Buettner E."/>
            <person name="Kellner H."/>
        </authorList>
    </citation>
    <scope>NUCLEOTIDE SEQUENCE [LARGE SCALE GENOMIC DNA]</scope>
    <source>
        <strain evidence="1 2">IHI B618</strain>
    </source>
</reference>
<organism evidence="1 2">
    <name type="scientific">Candolleomyces aberdarensis</name>
    <dbReference type="NCBI Taxonomy" id="2316362"/>
    <lineage>
        <taxon>Eukaryota</taxon>
        <taxon>Fungi</taxon>
        <taxon>Dikarya</taxon>
        <taxon>Basidiomycota</taxon>
        <taxon>Agaricomycotina</taxon>
        <taxon>Agaricomycetes</taxon>
        <taxon>Agaricomycetidae</taxon>
        <taxon>Agaricales</taxon>
        <taxon>Agaricineae</taxon>
        <taxon>Psathyrellaceae</taxon>
        <taxon>Candolleomyces</taxon>
    </lineage>
</organism>
<evidence type="ECO:0000313" key="2">
    <source>
        <dbReference type="Proteomes" id="UP000290288"/>
    </source>
</evidence>
<proteinExistence type="predicted"/>
<keyword evidence="2" id="KW-1185">Reference proteome</keyword>
<protein>
    <submittedName>
        <fullName evidence="1">Uncharacterized protein</fullName>
    </submittedName>
</protein>
<sequence length="275" mass="30685">MPTLRPRGEECKLHSWHLELSHALRDAVNGPRLPDIPLGKRPIGLTINFLTRLFLQLFEGQLARVGQPIHALLLIGSFASSDHLKQRVKQKIGKLILSIARPPGADTATLRSTAQYCLAKRSLVSTVICSRPYIMKVESHAERGARHKKPAYIKINDPSAANCENWLQFLASKGAIIRKGRCLTTMLRKFSESPSGTSTPPIPKLRTPNLNRLIDSPFIATLYTSDSEKIMRYTNEDEILELCERTVDFISLPSSRMRPLRIWLGSIPSSSLGVG</sequence>
<name>A0A4Q2D2M3_9AGAR</name>
<dbReference type="EMBL" id="SDEE01000893">
    <property type="protein sequence ID" value="RXW13517.1"/>
    <property type="molecule type" value="Genomic_DNA"/>
</dbReference>
<accession>A0A4Q2D2M3</accession>